<feature type="signal peptide" evidence="7">
    <location>
        <begin position="1"/>
        <end position="26"/>
    </location>
</feature>
<protein>
    <recommendedName>
        <fullName evidence="3">phospholipase D</fullName>
        <ecNumber evidence="3">3.1.4.4</ecNumber>
    </recommendedName>
</protein>
<keyword evidence="4" id="KW-0378">Hydrolase</keyword>
<keyword evidence="6" id="KW-0443">Lipid metabolism</keyword>
<dbReference type="EC" id="3.1.4.4" evidence="3"/>
<gene>
    <name evidence="9" type="ORF">AWB66_05464</name>
</gene>
<dbReference type="Pfam" id="PF13091">
    <property type="entry name" value="PLDc_2"/>
    <property type="match status" value="1"/>
</dbReference>
<keyword evidence="5" id="KW-0442">Lipid degradation</keyword>
<evidence type="ECO:0000256" key="3">
    <source>
        <dbReference type="ARBA" id="ARBA00012027"/>
    </source>
</evidence>
<dbReference type="GO" id="GO:0004630">
    <property type="term" value="F:phospholipase D activity"/>
    <property type="evidence" value="ECO:0007669"/>
    <property type="project" value="UniProtKB-EC"/>
</dbReference>
<dbReference type="PROSITE" id="PS50035">
    <property type="entry name" value="PLD"/>
    <property type="match status" value="1"/>
</dbReference>
<comment type="catalytic activity">
    <reaction evidence="1">
        <text>a 1,2-diacyl-sn-glycero-3-phosphocholine + H2O = a 1,2-diacyl-sn-glycero-3-phosphate + choline + H(+)</text>
        <dbReference type="Rhea" id="RHEA:14445"/>
        <dbReference type="ChEBI" id="CHEBI:15354"/>
        <dbReference type="ChEBI" id="CHEBI:15377"/>
        <dbReference type="ChEBI" id="CHEBI:15378"/>
        <dbReference type="ChEBI" id="CHEBI:57643"/>
        <dbReference type="ChEBI" id="CHEBI:58608"/>
        <dbReference type="EC" id="3.1.4.4"/>
    </reaction>
</comment>
<dbReference type="Proteomes" id="UP000054717">
    <property type="component" value="Unassembled WGS sequence"/>
</dbReference>
<dbReference type="SUPFAM" id="SSF56024">
    <property type="entry name" value="Phospholipase D/nuclease"/>
    <property type="match status" value="1"/>
</dbReference>
<dbReference type="InterPro" id="IPR001736">
    <property type="entry name" value="PLipase_D/transphosphatidylase"/>
</dbReference>
<comment type="caution">
    <text evidence="9">The sequence shown here is derived from an EMBL/GenBank/DDBJ whole genome shotgun (WGS) entry which is preliminary data.</text>
</comment>
<evidence type="ECO:0000313" key="9">
    <source>
        <dbReference type="EMBL" id="SAL76685.1"/>
    </source>
</evidence>
<dbReference type="GO" id="GO:0016891">
    <property type="term" value="F:RNA endonuclease activity producing 5'-phosphomonoesters, hydrolytic mechanism"/>
    <property type="evidence" value="ECO:0007669"/>
    <property type="project" value="TreeGrafter"/>
</dbReference>
<dbReference type="RefSeq" id="WP_087633211.1">
    <property type="nucleotide sequence ID" value="NZ_FCNZ02000030.1"/>
</dbReference>
<dbReference type="InterPro" id="IPR051406">
    <property type="entry name" value="PLD_domain"/>
</dbReference>
<keyword evidence="10" id="KW-1185">Reference proteome</keyword>
<comment type="similarity">
    <text evidence="2">Belongs to the phospholipase D family.</text>
</comment>
<dbReference type="CDD" id="cd09170">
    <property type="entry name" value="PLDc_Nuc"/>
    <property type="match status" value="1"/>
</dbReference>
<dbReference type="EMBL" id="FCNZ02000030">
    <property type="protein sequence ID" value="SAL76685.1"/>
    <property type="molecule type" value="Genomic_DNA"/>
</dbReference>
<evidence type="ECO:0000256" key="7">
    <source>
        <dbReference type="SAM" id="SignalP"/>
    </source>
</evidence>
<evidence type="ECO:0000256" key="1">
    <source>
        <dbReference type="ARBA" id="ARBA00000798"/>
    </source>
</evidence>
<dbReference type="PANTHER" id="PTHR43856">
    <property type="entry name" value="CARDIOLIPIN HYDROLASE"/>
    <property type="match status" value="1"/>
</dbReference>
<dbReference type="Gene3D" id="3.30.870.10">
    <property type="entry name" value="Endonuclease Chain A"/>
    <property type="match status" value="1"/>
</dbReference>
<evidence type="ECO:0000259" key="8">
    <source>
        <dbReference type="PROSITE" id="PS50035"/>
    </source>
</evidence>
<feature type="chain" id="PRO_5011108641" description="phospholipase D" evidence="7">
    <location>
        <begin position="27"/>
        <end position="183"/>
    </location>
</feature>
<evidence type="ECO:0000256" key="6">
    <source>
        <dbReference type="ARBA" id="ARBA00023098"/>
    </source>
</evidence>
<dbReference type="AlphaFoldDB" id="A0A158K6R1"/>
<evidence type="ECO:0000256" key="4">
    <source>
        <dbReference type="ARBA" id="ARBA00022801"/>
    </source>
</evidence>
<dbReference type="PANTHER" id="PTHR43856:SF1">
    <property type="entry name" value="MITOCHONDRIAL CARDIOLIPIN HYDROLASE"/>
    <property type="match status" value="1"/>
</dbReference>
<feature type="domain" description="PLD phosphodiesterase" evidence="8">
    <location>
        <begin position="118"/>
        <end position="145"/>
    </location>
</feature>
<accession>A0A158K6R1</accession>
<keyword evidence="7" id="KW-0732">Signal</keyword>
<dbReference type="GO" id="GO:0016042">
    <property type="term" value="P:lipid catabolic process"/>
    <property type="evidence" value="ECO:0007669"/>
    <property type="project" value="UniProtKB-KW"/>
</dbReference>
<name>A0A158K6R1_9BURK</name>
<dbReference type="InterPro" id="IPR025202">
    <property type="entry name" value="PLD-like_dom"/>
</dbReference>
<keyword evidence="9" id="KW-0255">Endonuclease</keyword>
<reference evidence="9" key="1">
    <citation type="submission" date="2016-01" db="EMBL/GenBank/DDBJ databases">
        <authorList>
            <person name="Peeters Charlotte."/>
        </authorList>
    </citation>
    <scope>NUCLEOTIDE SEQUENCE</scope>
    <source>
        <strain evidence="9">LMG 22936</strain>
    </source>
</reference>
<keyword evidence="9" id="KW-0540">Nuclease</keyword>
<evidence type="ECO:0000256" key="2">
    <source>
        <dbReference type="ARBA" id="ARBA00008664"/>
    </source>
</evidence>
<evidence type="ECO:0000256" key="5">
    <source>
        <dbReference type="ARBA" id="ARBA00022963"/>
    </source>
</evidence>
<dbReference type="STRING" id="326475.AWB66_05464"/>
<proteinExistence type="inferred from homology"/>
<organism evidence="9 10">
    <name type="scientific">Caballeronia telluris</name>
    <dbReference type="NCBI Taxonomy" id="326475"/>
    <lineage>
        <taxon>Bacteria</taxon>
        <taxon>Pseudomonadati</taxon>
        <taxon>Pseudomonadota</taxon>
        <taxon>Betaproteobacteria</taxon>
        <taxon>Burkholderiales</taxon>
        <taxon>Burkholderiaceae</taxon>
        <taxon>Caballeronia</taxon>
    </lineage>
</organism>
<sequence length="183" mass="19257">MKFRIAVISAALIGALSFSATAPAVAADDVQVAFSPNGGAEALVLKTINSARSSIRVLAYSFTAAPVVKALLAAKHRGVDVAVTVDYKNNIEQDRSGKAAAALNALSYAGVPVRVVRVFPIQHSKLIVIDQATVETGSYNYSQAAARVNSENVLVISNRPDIARAYLANWSEVTALGEAYRAP</sequence>
<evidence type="ECO:0000313" key="10">
    <source>
        <dbReference type="Proteomes" id="UP000054717"/>
    </source>
</evidence>
<dbReference type="GO" id="GO:0006793">
    <property type="term" value="P:phosphorus metabolic process"/>
    <property type="evidence" value="ECO:0007669"/>
    <property type="project" value="UniProtKB-ARBA"/>
</dbReference>